<dbReference type="PANTHER" id="PTHR43152">
    <property type="entry name" value="UVRABC SYSTEM PROTEIN A"/>
    <property type="match status" value="1"/>
</dbReference>
<gene>
    <name evidence="14" type="ORF">ABQG75_22190</name>
</gene>
<evidence type="ECO:0000256" key="9">
    <source>
        <dbReference type="ARBA" id="ARBA00023125"/>
    </source>
</evidence>
<keyword evidence="6" id="KW-0228">DNA excision</keyword>
<proteinExistence type="inferred from homology"/>
<feature type="non-terminal residue" evidence="14">
    <location>
        <position position="111"/>
    </location>
</feature>
<keyword evidence="3" id="KW-0677">Repeat</keyword>
<dbReference type="PANTHER" id="PTHR43152:SF3">
    <property type="entry name" value="UVRABC SYSTEM PROTEIN A"/>
    <property type="match status" value="1"/>
</dbReference>
<organism evidence="14 15">
    <name type="scientific">Franconibacter daqui</name>
    <dbReference type="NCBI Taxonomy" id="2047724"/>
    <lineage>
        <taxon>Bacteria</taxon>
        <taxon>Pseudomonadati</taxon>
        <taxon>Pseudomonadota</taxon>
        <taxon>Gammaproteobacteria</taxon>
        <taxon>Enterobacterales</taxon>
        <taxon>Enterobacteriaceae</taxon>
        <taxon>Franconibacter</taxon>
    </lineage>
</organism>
<dbReference type="EMBL" id="JBEHGX010000133">
    <property type="protein sequence ID" value="MER0128405.1"/>
    <property type="molecule type" value="Genomic_DNA"/>
</dbReference>
<evidence type="ECO:0000256" key="7">
    <source>
        <dbReference type="ARBA" id="ARBA00022840"/>
    </source>
</evidence>
<dbReference type="Gene3D" id="1.20.1580.10">
    <property type="entry name" value="ABC transporter ATPase like domain"/>
    <property type="match status" value="1"/>
</dbReference>
<evidence type="ECO:0000256" key="6">
    <source>
        <dbReference type="ARBA" id="ARBA00022769"/>
    </source>
</evidence>
<keyword evidence="5" id="KW-0227">DNA damage</keyword>
<evidence type="ECO:0000313" key="15">
    <source>
        <dbReference type="Proteomes" id="UP001447374"/>
    </source>
</evidence>
<keyword evidence="2" id="KW-0963">Cytoplasm</keyword>
<dbReference type="SUPFAM" id="SSF52540">
    <property type="entry name" value="P-loop containing nucleoside triphosphate hydrolases"/>
    <property type="match status" value="1"/>
</dbReference>
<comment type="similarity">
    <text evidence="11">Belongs to the ABC transporter superfamily. UvrA family.</text>
</comment>
<name>A0ABV1PU87_9ENTR</name>
<comment type="subcellular location">
    <subcellularLocation>
        <location evidence="1">Cytoplasm</location>
    </subcellularLocation>
</comment>
<keyword evidence="9" id="KW-0238">DNA-binding</keyword>
<accession>A0ABV1PU87</accession>
<evidence type="ECO:0000256" key="12">
    <source>
        <dbReference type="ARBA" id="ARBA00039316"/>
    </source>
</evidence>
<keyword evidence="15" id="KW-1185">Reference proteome</keyword>
<evidence type="ECO:0000256" key="11">
    <source>
        <dbReference type="ARBA" id="ARBA00038000"/>
    </source>
</evidence>
<keyword evidence="10" id="KW-0234">DNA repair</keyword>
<evidence type="ECO:0000256" key="13">
    <source>
        <dbReference type="ARBA" id="ARBA00042156"/>
    </source>
</evidence>
<keyword evidence="7" id="KW-0067">ATP-binding</keyword>
<evidence type="ECO:0000256" key="3">
    <source>
        <dbReference type="ARBA" id="ARBA00022737"/>
    </source>
</evidence>
<dbReference type="Gene3D" id="3.40.50.300">
    <property type="entry name" value="P-loop containing nucleotide triphosphate hydrolases"/>
    <property type="match status" value="1"/>
</dbReference>
<evidence type="ECO:0000256" key="8">
    <source>
        <dbReference type="ARBA" id="ARBA00022881"/>
    </source>
</evidence>
<evidence type="ECO:0000256" key="1">
    <source>
        <dbReference type="ARBA" id="ARBA00004496"/>
    </source>
</evidence>
<keyword evidence="8" id="KW-0267">Excision nuclease</keyword>
<feature type="non-terminal residue" evidence="14">
    <location>
        <position position="1"/>
    </location>
</feature>
<evidence type="ECO:0000256" key="4">
    <source>
        <dbReference type="ARBA" id="ARBA00022741"/>
    </source>
</evidence>
<reference evidence="14 15" key="1">
    <citation type="submission" date="2024-06" db="EMBL/GenBank/DDBJ databases">
        <title>Fanconibacter daqui strain Q02 whole shotgun sequencing project.</title>
        <authorList>
            <person name="Rodrigues J.W.A."/>
            <person name="Viana L.C."/>
            <person name="Vieira E.C."/>
            <person name="Souza F.O.L."/>
            <person name="Alegria O.C."/>
            <person name="Patroca S."/>
            <person name="Cruz A.C.R."/>
            <person name="Nunes A.R.C."/>
        </authorList>
    </citation>
    <scope>NUCLEOTIDE SEQUENCE [LARGE SCALE GENOMIC DNA]</scope>
    <source>
        <strain evidence="14 15">Q02</strain>
    </source>
</reference>
<evidence type="ECO:0000256" key="10">
    <source>
        <dbReference type="ARBA" id="ARBA00023204"/>
    </source>
</evidence>
<protein>
    <recommendedName>
        <fullName evidence="12">UvrABC system protein A</fullName>
    </recommendedName>
    <alternativeName>
        <fullName evidence="13">Excinuclease ABC subunit A</fullName>
    </alternativeName>
</protein>
<sequence length="111" mass="12289">ITRMSIGDAESYYQGINLEGAKGEIADKIFKEIRERLHFLVSVGLNYLSLARSAETLSGGEAQRIRLASQIGAGLMGVMYVLDEPSIGLHQRDNDRLLQTLIRLRDLGNTV</sequence>
<comment type="caution">
    <text evidence="14">The sequence shown here is derived from an EMBL/GenBank/DDBJ whole genome shotgun (WGS) entry which is preliminary data.</text>
</comment>
<keyword evidence="4" id="KW-0547">Nucleotide-binding</keyword>
<evidence type="ECO:0000313" key="14">
    <source>
        <dbReference type="EMBL" id="MER0128405.1"/>
    </source>
</evidence>
<dbReference type="InterPro" id="IPR027417">
    <property type="entry name" value="P-loop_NTPase"/>
</dbReference>
<evidence type="ECO:0000256" key="2">
    <source>
        <dbReference type="ARBA" id="ARBA00022490"/>
    </source>
</evidence>
<dbReference type="Proteomes" id="UP001447374">
    <property type="component" value="Unassembled WGS sequence"/>
</dbReference>
<evidence type="ECO:0000256" key="5">
    <source>
        <dbReference type="ARBA" id="ARBA00022763"/>
    </source>
</evidence>